<evidence type="ECO:0000256" key="8">
    <source>
        <dbReference type="ARBA" id="ARBA00063950"/>
    </source>
</evidence>
<name>A0A8C9SP20_SCLFO</name>
<reference evidence="11" key="3">
    <citation type="submission" date="2025-09" db="UniProtKB">
        <authorList>
            <consortium name="Ensembl"/>
        </authorList>
    </citation>
    <scope>IDENTIFICATION</scope>
</reference>
<accession>A0A8C9SP20</accession>
<evidence type="ECO:0000256" key="6">
    <source>
        <dbReference type="ARBA" id="ARBA00023157"/>
    </source>
</evidence>
<feature type="region of interest" description="Disordered" evidence="9">
    <location>
        <begin position="1105"/>
        <end position="1175"/>
    </location>
</feature>
<proteinExistence type="predicted"/>
<reference evidence="11" key="2">
    <citation type="submission" date="2025-08" db="UniProtKB">
        <authorList>
            <consortium name="Ensembl"/>
        </authorList>
    </citation>
    <scope>IDENTIFICATION</scope>
</reference>
<dbReference type="PROSITE" id="PS51233">
    <property type="entry name" value="VWFD"/>
    <property type="match status" value="3"/>
</dbReference>
<dbReference type="Proteomes" id="UP000694397">
    <property type="component" value="Chromosome 5"/>
</dbReference>
<dbReference type="InterPro" id="IPR014853">
    <property type="entry name" value="VWF/SSPO/ZAN-like_Cys-rich_dom"/>
</dbReference>
<sequence length="1443" mass="156395">NTHNGQVCSTWGDYHFKTFDGDVFQLPSSCNYILTSHCKGTFEDFNIQMRRQVVEDQPTISKITMKLDGTVVNGVLIERSVSYVTITAKLGLTFRWNKEDSLLVEIDTKYRNQTCGLCGDFNGVQLYDEFIKDDTHLTPSNFGNFWKMDAPTEICEEFTKPTKNCDDLTSKCEELLSSPAFSNCKDLVPTDSFIKACVADMCQCDSNSTSCLCNTMSEYSRQCVHAGGTPRQWRTAQFCAKSCPFNMEYQECGIPCLDTCSNPERGQLCEDHCTDGCFCPPGTVVDDISHSGCIPVQKCPCSHNGKAYSPGESYTSHCRECTCSGGQWSCQDEDCPQTCSVEGGSHITTYDGKRYSFHGDCSYVLSKVCATNIIHVELHKILGDLVKCGLSDTETCLKSVITQLQLLMQENLVRHSSDFLYSTDGAAIFMPSTFYIMVHTRFGLQVQVQLTPVMQVYITAVPNHKGKTTGLCGNFNNVQADDFKAESGMIEGTAAGFANTWKYKATCPDVSSSFENPCSLSVENEKYAGHWCSLLSDPNGVFRPCHSTVSPDTYITTCMYDSCNCEKSEDCMCAAISSYVYACAARGVHLSGWRDTMCGKYSSNCPRTMVYSYNMTTCGRTCRCRTEPDYTCQVSFTPVDGCSCAEGTFMNEGVECVPPTSCPCYFKGSVVPNRQIIKKEGAICEPMVFFNCSSASPGAKGSECQKSCQTLDINCISTECVSGCVCPSGLVSDGNGGCIEEDLCPCVHNGITYQPGEKIQDYCNTCTCKDRKWDCTDNVCHGTCAIYGDGHYITFDGKRFTFNGGCEYTLTQDYCSNNNGTFRVITENIPCGTTGTTCSKAIKLFLGRDNSVEVPYQIHVMGNYLVIEASNGLILMWDKKTSMFIKLSPTFKGQVCGLCGNYDGNENNDFTTRSQAVVVDAVEFGNSWKVSPTCPDVGILKDPCTFNPYRQSWSQKQCSIIQSVVFNDCHSQVDPTPYYDACVRDSCACDSGGDCECFCTAVAAYAKACNEAGVCVAWRTPQICPLFCDFYNPPGECEWHYKPCGAPCMKTCRNPMGNMVILNEIPTLAFYHFCIASTKTEMPASTQMKITKATPEIAESTTLASTSITHTTGVSTSAPSTVTQTTSVPTGPTEFRVSTSAPSTVTETTPVPTGPTEFSTTSAQTSTESTTASTTAIVEPTTSVPPATPEITENTTPADCNVCEWSGWISNSYPEPGMDGGDYETIEDIMKSGPKDCSIISEIECRAKEYQDIAIADLGQAVQCNTSVGLICNNKDQDPPTCYNYEVRVKCCRNKCSTVSRTTTMPVTSQGQSTTAGTKAQSTPSPTPTTSSTTAIVEPTSSTTPVPTGPTEFSTTSAQTSTESTTSSTTAIVEPTSSVPPGTPEITETTAPPSTSITFTTGVSTSAPSTVTETTPVPTGPTEFSTTSAQTSTESTTSSTTAI</sequence>
<dbReference type="InterPro" id="IPR025155">
    <property type="entry name" value="WxxW_domain"/>
</dbReference>
<feature type="compositionally biased region" description="Low complexity" evidence="9">
    <location>
        <begin position="1322"/>
        <end position="1371"/>
    </location>
</feature>
<dbReference type="CDD" id="cd19941">
    <property type="entry name" value="TIL"/>
    <property type="match status" value="3"/>
</dbReference>
<dbReference type="Pfam" id="PF13330">
    <property type="entry name" value="Mucin2_WxxW"/>
    <property type="match status" value="1"/>
</dbReference>
<evidence type="ECO:0000259" key="10">
    <source>
        <dbReference type="PROSITE" id="PS51233"/>
    </source>
</evidence>
<evidence type="ECO:0000313" key="12">
    <source>
        <dbReference type="Proteomes" id="UP000694397"/>
    </source>
</evidence>
<dbReference type="FunFam" id="2.10.25.10:FF:000674">
    <property type="entry name" value="Mucin-2"/>
    <property type="match status" value="1"/>
</dbReference>
<dbReference type="Pfam" id="PF08742">
    <property type="entry name" value="C8"/>
    <property type="match status" value="3"/>
</dbReference>
<dbReference type="SUPFAM" id="SSF57567">
    <property type="entry name" value="Serine protease inhibitors"/>
    <property type="match status" value="3"/>
</dbReference>
<dbReference type="SMART" id="SM00215">
    <property type="entry name" value="VWC_out"/>
    <property type="match status" value="2"/>
</dbReference>
<dbReference type="PANTHER" id="PTHR11339:SF408">
    <property type="entry name" value="MUCIN-5B"/>
    <property type="match status" value="1"/>
</dbReference>
<evidence type="ECO:0000256" key="3">
    <source>
        <dbReference type="ARBA" id="ARBA00022729"/>
    </source>
</evidence>
<keyword evidence="6" id="KW-1015">Disulfide bond</keyword>
<dbReference type="Gene3D" id="2.10.25.10">
    <property type="entry name" value="Laminin"/>
    <property type="match status" value="3"/>
</dbReference>
<keyword evidence="5" id="KW-0186">Copper</keyword>
<keyword evidence="3" id="KW-0732">Signal</keyword>
<feature type="compositionally biased region" description="Polar residues" evidence="9">
    <location>
        <begin position="1303"/>
        <end position="1321"/>
    </location>
</feature>
<keyword evidence="2" id="KW-0964">Secreted</keyword>
<organism evidence="11 12">
    <name type="scientific">Scleropages formosus</name>
    <name type="common">Asian bonytongue</name>
    <name type="synonym">Osteoglossum formosum</name>
    <dbReference type="NCBI Taxonomy" id="113540"/>
    <lineage>
        <taxon>Eukaryota</taxon>
        <taxon>Metazoa</taxon>
        <taxon>Chordata</taxon>
        <taxon>Craniata</taxon>
        <taxon>Vertebrata</taxon>
        <taxon>Euteleostomi</taxon>
        <taxon>Actinopterygii</taxon>
        <taxon>Neopterygii</taxon>
        <taxon>Teleostei</taxon>
        <taxon>Osteoglossocephala</taxon>
        <taxon>Osteoglossomorpha</taxon>
        <taxon>Osteoglossiformes</taxon>
        <taxon>Osteoglossidae</taxon>
        <taxon>Scleropages</taxon>
    </lineage>
</organism>
<evidence type="ECO:0000256" key="5">
    <source>
        <dbReference type="ARBA" id="ARBA00023008"/>
    </source>
</evidence>
<dbReference type="GO" id="GO:0031012">
    <property type="term" value="C:extracellular matrix"/>
    <property type="evidence" value="ECO:0007669"/>
    <property type="project" value="TreeGrafter"/>
</dbReference>
<dbReference type="GeneTree" id="ENSGT00940000156076"/>
<evidence type="ECO:0000313" key="11">
    <source>
        <dbReference type="Ensembl" id="ENSSFOP00015035766.2"/>
    </source>
</evidence>
<keyword evidence="7" id="KW-0325">Glycoprotein</keyword>
<feature type="region of interest" description="Disordered" evidence="9">
    <location>
        <begin position="1303"/>
        <end position="1443"/>
    </location>
</feature>
<dbReference type="OrthoDB" id="160294at2759"/>
<comment type="subcellular location">
    <subcellularLocation>
        <location evidence="1">Secreted</location>
    </subcellularLocation>
</comment>
<reference evidence="11 12" key="1">
    <citation type="submission" date="2019-04" db="EMBL/GenBank/DDBJ databases">
        <authorList>
            <consortium name="Wellcome Sanger Institute Data Sharing"/>
        </authorList>
    </citation>
    <scope>NUCLEOTIDE SEQUENCE [LARGE SCALE GENOMIC DNA]</scope>
</reference>
<comment type="subunit">
    <text evidence="8">Homomultimer; disulfide-linked. The N- and C-terminus mediate their assembly into higher order structures to form filaments. The CTCK domains of two polypeptides associate in the endoplasmic reticulum to generate intermolecularly disulfide-bonded dimers. These dimers progress to the Golgi apparatus, which is a more acidic environment than the endoplasmic reticulum. Under acidic conditions, the N-termini form non-covalent intermolecular interactions that juxtapose assemblies from different CTCK-linked dimers to produce long, disulfide-linked polymers that remain highly compact until secretion.</text>
</comment>
<dbReference type="FunFam" id="2.10.25.10:FF:000153">
    <property type="entry name" value="MUC5B isoform 1"/>
    <property type="match status" value="1"/>
</dbReference>
<feature type="domain" description="VWFD" evidence="10">
    <location>
        <begin position="337"/>
        <end position="508"/>
    </location>
</feature>
<dbReference type="Pfam" id="PF01826">
    <property type="entry name" value="TIL"/>
    <property type="match status" value="1"/>
</dbReference>
<dbReference type="Pfam" id="PF00094">
    <property type="entry name" value="VWD"/>
    <property type="match status" value="4"/>
</dbReference>
<dbReference type="InterPro" id="IPR001846">
    <property type="entry name" value="VWF_type-D"/>
</dbReference>
<evidence type="ECO:0000256" key="9">
    <source>
        <dbReference type="SAM" id="MobiDB-lite"/>
    </source>
</evidence>
<dbReference type="GO" id="GO:0005615">
    <property type="term" value="C:extracellular space"/>
    <property type="evidence" value="ECO:0007669"/>
    <property type="project" value="TreeGrafter"/>
</dbReference>
<keyword evidence="12" id="KW-1185">Reference proteome</keyword>
<feature type="compositionally biased region" description="Low complexity" evidence="9">
    <location>
        <begin position="1403"/>
        <end position="1443"/>
    </location>
</feature>
<dbReference type="SMART" id="SM00216">
    <property type="entry name" value="VWD"/>
    <property type="match status" value="3"/>
</dbReference>
<evidence type="ECO:0000256" key="4">
    <source>
        <dbReference type="ARBA" id="ARBA00022737"/>
    </source>
</evidence>
<dbReference type="PANTHER" id="PTHR11339">
    <property type="entry name" value="EXTRACELLULAR MATRIX GLYCOPROTEIN RELATED"/>
    <property type="match status" value="1"/>
</dbReference>
<dbReference type="InterPro" id="IPR001007">
    <property type="entry name" value="VWF_dom"/>
</dbReference>
<feature type="domain" description="VWFD" evidence="10">
    <location>
        <begin position="782"/>
        <end position="935"/>
    </location>
</feature>
<dbReference type="Pfam" id="PF25962">
    <property type="entry name" value="TIL_OTOGL_Mucin"/>
    <property type="match status" value="1"/>
</dbReference>
<evidence type="ECO:0000256" key="7">
    <source>
        <dbReference type="ARBA" id="ARBA00023180"/>
    </source>
</evidence>
<dbReference type="Ensembl" id="ENSSFOT00015036155.2">
    <property type="protein sequence ID" value="ENSSFOP00015035766.2"/>
    <property type="gene ID" value="ENSSFOG00015022715.2"/>
</dbReference>
<dbReference type="InterPro" id="IPR036084">
    <property type="entry name" value="Ser_inhib-like_sf"/>
</dbReference>
<dbReference type="InterPro" id="IPR050780">
    <property type="entry name" value="Mucin_vWF_Thrombospondin_sf"/>
</dbReference>
<dbReference type="InterPro" id="IPR058753">
    <property type="entry name" value="TIL_OTOGL_Mucin"/>
</dbReference>
<feature type="domain" description="VWFD" evidence="10">
    <location>
        <begin position="6"/>
        <end position="156"/>
    </location>
</feature>
<feature type="compositionally biased region" description="Polar residues" evidence="9">
    <location>
        <begin position="1375"/>
        <end position="1402"/>
    </location>
</feature>
<evidence type="ECO:0000256" key="1">
    <source>
        <dbReference type="ARBA" id="ARBA00004613"/>
    </source>
</evidence>
<dbReference type="SMART" id="SM00832">
    <property type="entry name" value="C8"/>
    <property type="match status" value="3"/>
</dbReference>
<protein>
    <recommendedName>
        <fullName evidence="10">VWFD domain-containing protein</fullName>
    </recommendedName>
</protein>
<evidence type="ECO:0000256" key="2">
    <source>
        <dbReference type="ARBA" id="ARBA00022525"/>
    </source>
</evidence>
<keyword evidence="4" id="KW-0677">Repeat</keyword>
<dbReference type="InterPro" id="IPR002919">
    <property type="entry name" value="TIL_dom"/>
</dbReference>
<dbReference type="FunFam" id="2.10.25.10:FF:000414">
    <property type="entry name" value="von Willebrand factor"/>
    <property type="match status" value="1"/>
</dbReference>